<keyword evidence="1" id="KW-0802">TPR repeat</keyword>
<protein>
    <submittedName>
        <fullName evidence="3">Tetratricopeptide repeat protein</fullName>
    </submittedName>
</protein>
<dbReference type="AlphaFoldDB" id="A0A431W2B9"/>
<feature type="repeat" description="TPR" evidence="1">
    <location>
        <begin position="160"/>
        <end position="193"/>
    </location>
</feature>
<dbReference type="SUPFAM" id="SSF47413">
    <property type="entry name" value="lambda repressor-like DNA-binding domains"/>
    <property type="match status" value="1"/>
</dbReference>
<dbReference type="Pfam" id="PF18768">
    <property type="entry name" value="RNPP_C"/>
    <property type="match status" value="1"/>
</dbReference>
<reference evidence="3 4" key="1">
    <citation type="submission" date="2018-12" db="EMBL/GenBank/DDBJ databases">
        <title>Bacillus yapensis draft genome sequence.</title>
        <authorList>
            <person name="Yu L."/>
            <person name="Xu X."/>
            <person name="Tang X."/>
        </authorList>
    </citation>
    <scope>NUCLEOTIDE SEQUENCE [LARGE SCALE GENOMIC DNA]</scope>
    <source>
        <strain evidence="3 4">XXST-01</strain>
    </source>
</reference>
<dbReference type="SUPFAM" id="SSF48452">
    <property type="entry name" value="TPR-like"/>
    <property type="match status" value="2"/>
</dbReference>
<dbReference type="InterPro" id="IPR053163">
    <property type="entry name" value="HTH-type_regulator_Rgg"/>
</dbReference>
<accession>A0A431W2B9</accession>
<dbReference type="PANTHER" id="PTHR37038:SF14">
    <property type="entry name" value="TRANSCRIPTIONAL ACTIVATOR"/>
    <property type="match status" value="1"/>
</dbReference>
<dbReference type="SMART" id="SM00530">
    <property type="entry name" value="HTH_XRE"/>
    <property type="match status" value="1"/>
</dbReference>
<dbReference type="PANTHER" id="PTHR37038">
    <property type="entry name" value="TRANSCRIPTIONAL REGULATOR-RELATED"/>
    <property type="match status" value="1"/>
</dbReference>
<evidence type="ECO:0000313" key="3">
    <source>
        <dbReference type="EMBL" id="RTR29580.1"/>
    </source>
</evidence>
<evidence type="ECO:0000259" key="2">
    <source>
        <dbReference type="PROSITE" id="PS50943"/>
    </source>
</evidence>
<dbReference type="SMART" id="SM00028">
    <property type="entry name" value="TPR"/>
    <property type="match status" value="3"/>
</dbReference>
<dbReference type="InterPro" id="IPR019734">
    <property type="entry name" value="TPR_rpt"/>
</dbReference>
<name>A0A431W2B9_9BACI</name>
<feature type="domain" description="HTH cro/C1-type" evidence="2">
    <location>
        <begin position="13"/>
        <end position="66"/>
    </location>
</feature>
<dbReference type="InterPro" id="IPR041315">
    <property type="entry name" value="PlcR_TPR"/>
</dbReference>
<dbReference type="InterPro" id="IPR001387">
    <property type="entry name" value="Cro/C1-type_HTH"/>
</dbReference>
<sequence>MNNLSAYLIGDTIKSFREYKKLTIEELSEGVCTEEELIEFEKEVSYPDLETLNLLLKKLNVDLSYFFNVASRSSINYANAVIRLINRYKRDWDYDRIQEIIEKELENPIFQTDQLKQFLIWHQGICKFYLDKDLSKALELLYESIDITNKSRNDFNERETEILTSIAILHKESGNFEEAITLFKESLNYLENLPDILDPRGKIRVYFGLSQALTEVGKFEESLEYCKKGIEYCITHELIYLLSSLYYQSGENLIKLSRKEEGIQYINSAIYILKVQENKKFIKIIENEKDKLLQEW</sequence>
<dbReference type="Proteomes" id="UP000271374">
    <property type="component" value="Unassembled WGS sequence"/>
</dbReference>
<dbReference type="PROSITE" id="PS50005">
    <property type="entry name" value="TPR"/>
    <property type="match status" value="1"/>
</dbReference>
<evidence type="ECO:0000256" key="1">
    <source>
        <dbReference type="PROSITE-ProRule" id="PRU00339"/>
    </source>
</evidence>
<dbReference type="PROSITE" id="PS50943">
    <property type="entry name" value="HTH_CROC1"/>
    <property type="match status" value="1"/>
</dbReference>
<dbReference type="InterPro" id="IPR010982">
    <property type="entry name" value="Lambda_DNA-bd_dom_sf"/>
</dbReference>
<gene>
    <name evidence="3" type="ORF">EKG37_14905</name>
</gene>
<keyword evidence="4" id="KW-1185">Reference proteome</keyword>
<dbReference type="OrthoDB" id="1150409at2"/>
<dbReference type="GO" id="GO:0003677">
    <property type="term" value="F:DNA binding"/>
    <property type="evidence" value="ECO:0007669"/>
    <property type="project" value="InterPro"/>
</dbReference>
<organism evidence="3 4">
    <name type="scientific">Bacillus yapensis</name>
    <dbReference type="NCBI Taxonomy" id="2492960"/>
    <lineage>
        <taxon>Bacteria</taxon>
        <taxon>Bacillati</taxon>
        <taxon>Bacillota</taxon>
        <taxon>Bacilli</taxon>
        <taxon>Bacillales</taxon>
        <taxon>Bacillaceae</taxon>
        <taxon>Bacillus</taxon>
    </lineage>
</organism>
<proteinExistence type="predicted"/>
<comment type="caution">
    <text evidence="3">The sequence shown here is derived from an EMBL/GenBank/DDBJ whole genome shotgun (WGS) entry which is preliminary data.</text>
</comment>
<dbReference type="InterPro" id="IPR011990">
    <property type="entry name" value="TPR-like_helical_dom_sf"/>
</dbReference>
<dbReference type="RefSeq" id="WP_126409565.1">
    <property type="nucleotide sequence ID" value="NZ_RXNT01000012.1"/>
</dbReference>
<dbReference type="Gene3D" id="1.25.40.10">
    <property type="entry name" value="Tetratricopeptide repeat domain"/>
    <property type="match status" value="1"/>
</dbReference>
<dbReference type="EMBL" id="RXNT01000012">
    <property type="protein sequence ID" value="RTR29580.1"/>
    <property type="molecule type" value="Genomic_DNA"/>
</dbReference>
<evidence type="ECO:0000313" key="4">
    <source>
        <dbReference type="Proteomes" id="UP000271374"/>
    </source>
</evidence>